<feature type="compositionally biased region" description="Pro residues" evidence="1">
    <location>
        <begin position="19"/>
        <end position="33"/>
    </location>
</feature>
<accession>A0A7S3TQR1</accession>
<evidence type="ECO:0000259" key="2">
    <source>
        <dbReference type="Pfam" id="PF12937"/>
    </source>
</evidence>
<dbReference type="InterPro" id="IPR001810">
    <property type="entry name" value="F-box_dom"/>
</dbReference>
<organism evidence="3">
    <name type="scientific">Emiliania huxleyi</name>
    <name type="common">Coccolithophore</name>
    <name type="synonym">Pontosphaera huxleyi</name>
    <dbReference type="NCBI Taxonomy" id="2903"/>
    <lineage>
        <taxon>Eukaryota</taxon>
        <taxon>Haptista</taxon>
        <taxon>Haptophyta</taxon>
        <taxon>Prymnesiophyceae</taxon>
        <taxon>Isochrysidales</taxon>
        <taxon>Noelaerhabdaceae</taxon>
        <taxon>Emiliania</taxon>
    </lineage>
</organism>
<feature type="region of interest" description="Disordered" evidence="1">
    <location>
        <begin position="1"/>
        <end position="33"/>
    </location>
</feature>
<proteinExistence type="predicted"/>
<name>A0A7S3TQR1_EMIHU</name>
<dbReference type="AlphaFoldDB" id="A0A7S3TQR1"/>
<feature type="domain" description="F-box" evidence="2">
    <location>
        <begin position="33"/>
        <end position="83"/>
    </location>
</feature>
<dbReference type="SUPFAM" id="SSF81383">
    <property type="entry name" value="F-box domain"/>
    <property type="match status" value="1"/>
</dbReference>
<protein>
    <recommendedName>
        <fullName evidence="2">F-box domain-containing protein</fullName>
    </recommendedName>
</protein>
<dbReference type="Pfam" id="PF12937">
    <property type="entry name" value="F-box-like"/>
    <property type="match status" value="1"/>
</dbReference>
<feature type="region of interest" description="Disordered" evidence="1">
    <location>
        <begin position="113"/>
        <end position="136"/>
    </location>
</feature>
<dbReference type="EMBL" id="HBIR01053431">
    <property type="protein sequence ID" value="CAE0589735.1"/>
    <property type="molecule type" value="Transcribed_RNA"/>
</dbReference>
<dbReference type="Gene3D" id="1.20.1280.50">
    <property type="match status" value="1"/>
</dbReference>
<feature type="compositionally biased region" description="Pro residues" evidence="1">
    <location>
        <begin position="1"/>
        <end position="10"/>
    </location>
</feature>
<sequence>MSAADPPPQEHPADVADPASPPPQEHPAAPPINLPHDMLVAVLQKVVPSAYGTMIRAAMVCRAWRDASLDPALEMTWRQVCLRHSPVALATSESAIDYAYVCTPFNNPTIHSPLTQRGRNHFPATLHPPDERSASC</sequence>
<reference evidence="3" key="1">
    <citation type="submission" date="2021-01" db="EMBL/GenBank/DDBJ databases">
        <authorList>
            <person name="Corre E."/>
            <person name="Pelletier E."/>
            <person name="Niang G."/>
            <person name="Scheremetjew M."/>
            <person name="Finn R."/>
            <person name="Kale V."/>
            <person name="Holt S."/>
            <person name="Cochrane G."/>
            <person name="Meng A."/>
            <person name="Brown T."/>
            <person name="Cohen L."/>
        </authorList>
    </citation>
    <scope>NUCLEOTIDE SEQUENCE</scope>
    <source>
        <strain evidence="3">379</strain>
    </source>
</reference>
<evidence type="ECO:0000256" key="1">
    <source>
        <dbReference type="SAM" id="MobiDB-lite"/>
    </source>
</evidence>
<evidence type="ECO:0000313" key="3">
    <source>
        <dbReference type="EMBL" id="CAE0589735.1"/>
    </source>
</evidence>
<dbReference type="InterPro" id="IPR036047">
    <property type="entry name" value="F-box-like_dom_sf"/>
</dbReference>
<gene>
    <name evidence="3" type="ORF">EHUX00137_LOCUS41637</name>
</gene>